<protein>
    <submittedName>
        <fullName evidence="2">OAR domain-containing protein</fullName>
    </submittedName>
</protein>
<dbReference type="WBParaSite" id="EEL_0000893201-mRNA-1">
    <property type="protein sequence ID" value="EEL_0000893201-mRNA-1"/>
    <property type="gene ID" value="EEL_0000893201"/>
</dbReference>
<dbReference type="Proteomes" id="UP000050640">
    <property type="component" value="Unplaced"/>
</dbReference>
<name>A0A0R3S2J3_9BILA</name>
<accession>A0A0R3S2J3</accession>
<proteinExistence type="predicted"/>
<organism evidence="1 2">
    <name type="scientific">Elaeophora elaphi</name>
    <dbReference type="NCBI Taxonomy" id="1147741"/>
    <lineage>
        <taxon>Eukaryota</taxon>
        <taxon>Metazoa</taxon>
        <taxon>Ecdysozoa</taxon>
        <taxon>Nematoda</taxon>
        <taxon>Chromadorea</taxon>
        <taxon>Rhabditida</taxon>
        <taxon>Spirurina</taxon>
        <taxon>Spiruromorpha</taxon>
        <taxon>Filarioidea</taxon>
        <taxon>Onchocercidae</taxon>
        <taxon>Elaeophora</taxon>
    </lineage>
</organism>
<reference evidence="2" key="1">
    <citation type="submission" date="2017-02" db="UniProtKB">
        <authorList>
            <consortium name="WormBaseParasite"/>
        </authorList>
    </citation>
    <scope>IDENTIFICATION</scope>
</reference>
<keyword evidence="1" id="KW-1185">Reference proteome</keyword>
<sequence length="138" mass="14484">MLWPALSNHNEMKALARVHQRLLEMAANSTSSSVTSLEASPVGFSGYRPTSSTIHSMAGTGSSSGMATVASHASAATASSAFSASPYLTGHFGNSYQPAPDFSSYVANAPSAAGWYGTHDPRLGLFTSFKIDILFEFK</sequence>
<evidence type="ECO:0000313" key="2">
    <source>
        <dbReference type="WBParaSite" id="EEL_0000893201-mRNA-1"/>
    </source>
</evidence>
<dbReference type="AlphaFoldDB" id="A0A0R3S2J3"/>
<dbReference type="STRING" id="1147741.A0A0R3S2J3"/>
<evidence type="ECO:0000313" key="1">
    <source>
        <dbReference type="Proteomes" id="UP000050640"/>
    </source>
</evidence>